<evidence type="ECO:0000313" key="2">
    <source>
        <dbReference type="Proteomes" id="UP000824782"/>
    </source>
</evidence>
<reference evidence="1" key="1">
    <citation type="thesis" date="2020" institute="ProQuest LLC" country="789 East Eisenhower Parkway, Ann Arbor, MI, USA">
        <title>Comparative Genomics and Chromosome Evolution.</title>
        <authorList>
            <person name="Mudd A.B."/>
        </authorList>
    </citation>
    <scope>NUCLEOTIDE SEQUENCE</scope>
    <source>
        <strain evidence="1">237g6f4</strain>
        <tissue evidence="1">Blood</tissue>
    </source>
</reference>
<organism evidence="1 2">
    <name type="scientific">Engystomops pustulosus</name>
    <name type="common">Tungara frog</name>
    <name type="synonym">Physalaemus pustulosus</name>
    <dbReference type="NCBI Taxonomy" id="76066"/>
    <lineage>
        <taxon>Eukaryota</taxon>
        <taxon>Metazoa</taxon>
        <taxon>Chordata</taxon>
        <taxon>Craniata</taxon>
        <taxon>Vertebrata</taxon>
        <taxon>Euteleostomi</taxon>
        <taxon>Amphibia</taxon>
        <taxon>Batrachia</taxon>
        <taxon>Anura</taxon>
        <taxon>Neobatrachia</taxon>
        <taxon>Hyloidea</taxon>
        <taxon>Leptodactylidae</taxon>
        <taxon>Leiuperinae</taxon>
        <taxon>Engystomops</taxon>
    </lineage>
</organism>
<name>A0AAV6Z8S7_ENGPU</name>
<feature type="non-terminal residue" evidence="1">
    <location>
        <position position="1"/>
    </location>
</feature>
<accession>A0AAV6Z8S7</accession>
<proteinExistence type="predicted"/>
<dbReference type="Proteomes" id="UP000824782">
    <property type="component" value="Unassembled WGS sequence"/>
</dbReference>
<gene>
    <name evidence="1" type="ORF">GDO81_020955</name>
</gene>
<keyword evidence="2" id="KW-1185">Reference proteome</keyword>
<dbReference type="EMBL" id="WNYA01001645">
    <property type="protein sequence ID" value="KAG8545381.1"/>
    <property type="molecule type" value="Genomic_DNA"/>
</dbReference>
<sequence>RSGLSQGSSLGNGKDSSAEFTFTIDVNTGNLSYSRIKRRRRELMPFETVKINMEIIFEKSSDPDVEKRNDQIKHLLEDACASYLVGDGLLLTGCGTMIQRKASFM</sequence>
<dbReference type="AlphaFoldDB" id="A0AAV6Z8S7"/>
<protein>
    <submittedName>
        <fullName evidence="1">Uncharacterized protein</fullName>
    </submittedName>
</protein>
<evidence type="ECO:0000313" key="1">
    <source>
        <dbReference type="EMBL" id="KAG8545381.1"/>
    </source>
</evidence>
<comment type="caution">
    <text evidence="1">The sequence shown here is derived from an EMBL/GenBank/DDBJ whole genome shotgun (WGS) entry which is preliminary data.</text>
</comment>